<name>A0ABR4CKB6_9HELO</name>
<evidence type="ECO:0000313" key="1">
    <source>
        <dbReference type="EMBL" id="KAL2070365.1"/>
    </source>
</evidence>
<protein>
    <submittedName>
        <fullName evidence="1">Uncharacterized protein</fullName>
    </submittedName>
</protein>
<gene>
    <name evidence="1" type="ORF">VTL71DRAFT_13391</name>
</gene>
<dbReference type="EMBL" id="JAZHXI010000006">
    <property type="protein sequence ID" value="KAL2070365.1"/>
    <property type="molecule type" value="Genomic_DNA"/>
</dbReference>
<accession>A0ABR4CKB6</accession>
<comment type="caution">
    <text evidence="1">The sequence shown here is derived from an EMBL/GenBank/DDBJ whole genome shotgun (WGS) entry which is preliminary data.</text>
</comment>
<reference evidence="1 2" key="1">
    <citation type="journal article" date="2024" name="Commun. Biol.">
        <title>Comparative genomic analysis of thermophilic fungi reveals convergent evolutionary adaptations and gene losses.</title>
        <authorList>
            <person name="Steindorff A.S."/>
            <person name="Aguilar-Pontes M.V."/>
            <person name="Robinson A.J."/>
            <person name="Andreopoulos B."/>
            <person name="LaButti K."/>
            <person name="Kuo A."/>
            <person name="Mondo S."/>
            <person name="Riley R."/>
            <person name="Otillar R."/>
            <person name="Haridas S."/>
            <person name="Lipzen A."/>
            <person name="Grimwood J."/>
            <person name="Schmutz J."/>
            <person name="Clum A."/>
            <person name="Reid I.D."/>
            <person name="Moisan M.C."/>
            <person name="Butler G."/>
            <person name="Nguyen T.T.M."/>
            <person name="Dewar K."/>
            <person name="Conant G."/>
            <person name="Drula E."/>
            <person name="Henrissat B."/>
            <person name="Hansel C."/>
            <person name="Singer S."/>
            <person name="Hutchinson M.I."/>
            <person name="de Vries R.P."/>
            <person name="Natvig D.O."/>
            <person name="Powell A.J."/>
            <person name="Tsang A."/>
            <person name="Grigoriev I.V."/>
        </authorList>
    </citation>
    <scope>NUCLEOTIDE SEQUENCE [LARGE SCALE GENOMIC DNA]</scope>
    <source>
        <strain evidence="1 2">CBS 494.80</strain>
    </source>
</reference>
<keyword evidence="2" id="KW-1185">Reference proteome</keyword>
<proteinExistence type="predicted"/>
<dbReference type="Proteomes" id="UP001595075">
    <property type="component" value="Unassembled WGS sequence"/>
</dbReference>
<organism evidence="1 2">
    <name type="scientific">Oculimacula yallundae</name>
    <dbReference type="NCBI Taxonomy" id="86028"/>
    <lineage>
        <taxon>Eukaryota</taxon>
        <taxon>Fungi</taxon>
        <taxon>Dikarya</taxon>
        <taxon>Ascomycota</taxon>
        <taxon>Pezizomycotina</taxon>
        <taxon>Leotiomycetes</taxon>
        <taxon>Helotiales</taxon>
        <taxon>Ploettnerulaceae</taxon>
        <taxon>Oculimacula</taxon>
    </lineage>
</organism>
<sequence>MASIPRLLSPRTAAADKPRQVFKFKFETNEQYEAAEKMKDWLERFHDRSMQMAEGFDGFMFFSDGSYELMRLHLPTTDEDELATLRSMWDDIHALTEVYVWEENPHFDFEMPNEKGKDLVKDFDDFVARAKNQKFGGPILGWRPEPEPRLDDEEYWAWQASERKRLGVQEEWEKGFDGEDDD</sequence>
<evidence type="ECO:0000313" key="2">
    <source>
        <dbReference type="Proteomes" id="UP001595075"/>
    </source>
</evidence>